<gene>
    <name evidence="2" type="ORF">SAMN05444394_2821</name>
</gene>
<keyword evidence="1" id="KW-1133">Transmembrane helix</keyword>
<feature type="transmembrane region" description="Helical" evidence="1">
    <location>
        <begin position="37"/>
        <end position="62"/>
    </location>
</feature>
<sequence>MLKIGEIIQTLKGIVETKIDIVKLEIQEEFLGIVSRLVLLFFMCAVFLLVLLFFSFSLAFFLSQYTNSPYMGFLLVGLMYLAFLGFLYYTRYSKTIQRNVQDGLKIFILNARKVKRKEDEPGA</sequence>
<evidence type="ECO:0000256" key="1">
    <source>
        <dbReference type="SAM" id="Phobius"/>
    </source>
</evidence>
<dbReference type="Proteomes" id="UP000185221">
    <property type="component" value="Unassembled WGS sequence"/>
</dbReference>
<accession>A0A1N6FY31</accession>
<dbReference type="OrthoDB" id="826897at2"/>
<evidence type="ECO:0000313" key="2">
    <source>
        <dbReference type="EMBL" id="SIO00184.1"/>
    </source>
</evidence>
<dbReference type="STRING" id="226505.SAMN05444394_2821"/>
<protein>
    <submittedName>
        <fullName evidence="2">Putative Holin-X, holin superfamily III</fullName>
    </submittedName>
</protein>
<dbReference type="AlphaFoldDB" id="A0A1N6FY31"/>
<reference evidence="3" key="1">
    <citation type="submission" date="2016-11" db="EMBL/GenBank/DDBJ databases">
        <authorList>
            <person name="Varghese N."/>
            <person name="Submissions S."/>
        </authorList>
    </citation>
    <scope>NUCLEOTIDE SEQUENCE [LARGE SCALE GENOMIC DNA]</scope>
    <source>
        <strain evidence="3">DSM 15292</strain>
    </source>
</reference>
<dbReference type="EMBL" id="FSRC01000002">
    <property type="protein sequence ID" value="SIO00184.1"/>
    <property type="molecule type" value="Genomic_DNA"/>
</dbReference>
<name>A0A1N6FY31_9BACT</name>
<dbReference type="RefSeq" id="WP_074225622.1">
    <property type="nucleotide sequence ID" value="NZ_FSRC01000002.1"/>
</dbReference>
<keyword evidence="1" id="KW-0472">Membrane</keyword>
<evidence type="ECO:0000313" key="3">
    <source>
        <dbReference type="Proteomes" id="UP000185221"/>
    </source>
</evidence>
<proteinExistence type="predicted"/>
<feature type="transmembrane region" description="Helical" evidence="1">
    <location>
        <begin position="68"/>
        <end position="89"/>
    </location>
</feature>
<dbReference type="Pfam" id="PF07332">
    <property type="entry name" value="Phage_holin_3_6"/>
    <property type="match status" value="1"/>
</dbReference>
<keyword evidence="1" id="KW-0812">Transmembrane</keyword>
<keyword evidence="3" id="KW-1185">Reference proteome</keyword>
<organism evidence="2 3">
    <name type="scientific">Algoriphagus halophilus</name>
    <dbReference type="NCBI Taxonomy" id="226505"/>
    <lineage>
        <taxon>Bacteria</taxon>
        <taxon>Pseudomonadati</taxon>
        <taxon>Bacteroidota</taxon>
        <taxon>Cytophagia</taxon>
        <taxon>Cytophagales</taxon>
        <taxon>Cyclobacteriaceae</taxon>
        <taxon>Algoriphagus</taxon>
    </lineage>
</organism>
<dbReference type="InterPro" id="IPR009937">
    <property type="entry name" value="Phage_holin_3_6"/>
</dbReference>